<sequence length="297" mass="32384">MDYSGNPARRIDRRAGTWTVLLWAALLSGCGQRNPAPPPPTAGQPPGQEKSAQTHALETGADALPTRPPLRGLDVYMAGFHAAKDNPALQTEAHHYCHRVNEEFSQCVLFDGDGDQANLIGIEYIISERLFDTLPETEQGYWHPHNYEILSGQLMVPGMPEIAEMALLSGKLNSYGKTWHVWNAAPFGRPPDALPVGPPMLEWSFNHDGEALPGLVEQRDRRMGLDSGQERGQRAQLVSSARPQAGVEALKGKFVGTTHPIPGVSERKPVSEAPKPPPPEPPPKTIPPKAAPSKHRL</sequence>
<dbReference type="STRING" id="1760988.SAMN02949497_3299"/>
<proteinExistence type="predicted"/>
<organism evidence="2 3">
    <name type="scientific">Methylomagnum ishizawai</name>
    <dbReference type="NCBI Taxonomy" id="1760988"/>
    <lineage>
        <taxon>Bacteria</taxon>
        <taxon>Pseudomonadati</taxon>
        <taxon>Pseudomonadota</taxon>
        <taxon>Gammaproteobacteria</taxon>
        <taxon>Methylococcales</taxon>
        <taxon>Methylococcaceae</taxon>
        <taxon>Methylomagnum</taxon>
    </lineage>
</organism>
<evidence type="ECO:0000313" key="2">
    <source>
        <dbReference type="EMBL" id="SMF95922.1"/>
    </source>
</evidence>
<feature type="region of interest" description="Disordered" evidence="1">
    <location>
        <begin position="32"/>
        <end position="55"/>
    </location>
</feature>
<gene>
    <name evidence="2" type="ORF">SAMN02949497_3299</name>
</gene>
<reference evidence="2 3" key="1">
    <citation type="submission" date="2016-12" db="EMBL/GenBank/DDBJ databases">
        <authorList>
            <person name="Song W.-J."/>
            <person name="Kurnit D.M."/>
        </authorList>
    </citation>
    <scope>NUCLEOTIDE SEQUENCE [LARGE SCALE GENOMIC DNA]</scope>
    <source>
        <strain evidence="2 3">175</strain>
    </source>
</reference>
<name>A0A1Y6D5U8_9GAMM</name>
<dbReference type="OrthoDB" id="254168at2"/>
<evidence type="ECO:0008006" key="4">
    <source>
        <dbReference type="Google" id="ProtNLM"/>
    </source>
</evidence>
<dbReference type="EMBL" id="FXAM01000001">
    <property type="protein sequence ID" value="SMF95922.1"/>
    <property type="molecule type" value="Genomic_DNA"/>
</dbReference>
<keyword evidence="3" id="KW-1185">Reference proteome</keyword>
<dbReference type="Pfam" id="PF06884">
    <property type="entry name" value="DUF1264"/>
    <property type="match status" value="1"/>
</dbReference>
<evidence type="ECO:0000313" key="3">
    <source>
        <dbReference type="Proteomes" id="UP000192923"/>
    </source>
</evidence>
<dbReference type="InterPro" id="IPR010686">
    <property type="entry name" value="OBAP-like"/>
</dbReference>
<accession>A0A1Y6D5U8</accession>
<dbReference type="RefSeq" id="WP_085214558.1">
    <property type="nucleotide sequence ID" value="NZ_FXAM01000001.1"/>
</dbReference>
<feature type="region of interest" description="Disordered" evidence="1">
    <location>
        <begin position="223"/>
        <end position="297"/>
    </location>
</feature>
<feature type="compositionally biased region" description="Basic and acidic residues" evidence="1">
    <location>
        <begin position="223"/>
        <end position="233"/>
    </location>
</feature>
<evidence type="ECO:0000256" key="1">
    <source>
        <dbReference type="SAM" id="MobiDB-lite"/>
    </source>
</evidence>
<dbReference type="PANTHER" id="PTHR31360">
    <property type="match status" value="1"/>
</dbReference>
<dbReference type="Proteomes" id="UP000192923">
    <property type="component" value="Unassembled WGS sequence"/>
</dbReference>
<dbReference type="PANTHER" id="PTHR31360:SF0">
    <property type="entry name" value="OIL BODY-ASSOCIATED PROTEIN 1B"/>
    <property type="match status" value="1"/>
</dbReference>
<feature type="compositionally biased region" description="Pro residues" evidence="1">
    <location>
        <begin position="274"/>
        <end position="290"/>
    </location>
</feature>
<protein>
    <recommendedName>
        <fullName evidence="4">Outer membrane or secreted lipoprotein</fullName>
    </recommendedName>
</protein>
<dbReference type="AlphaFoldDB" id="A0A1Y6D5U8"/>